<keyword evidence="8" id="KW-1185">Reference proteome</keyword>
<dbReference type="AlphaFoldDB" id="A0AAV9IAY6"/>
<evidence type="ECO:0000256" key="6">
    <source>
        <dbReference type="RuleBase" id="RU365102"/>
    </source>
</evidence>
<evidence type="ECO:0000313" key="7">
    <source>
        <dbReference type="EMBL" id="KAK4524528.1"/>
    </source>
</evidence>
<sequence>MRRDCCCSENIPWKACRLSFVSPCSSAWNYLISTGSRKPFCCSWRKKKGARIHKQYTRPILRATLLQNSCISLLGVSTVVKLYSAVGSSFSLILFSEIGDKTFFLAALLAMKYRKRIVFVATLTALLVMTILSVLIGQLFHAFPSSLHTLPIDDYIATALLFWFGVDNIRAYLKETPSQVNQSQDDFYSKEYASSSESQYGAFGNIALGQILQVFSIIFTAEWGDKSMLATVALSATQPPLAVMLGAAMGHLLATILAILGGSAISRYVSERFLLLSSGLLFLFFAFLTALSLF</sequence>
<keyword evidence="3 6" id="KW-0812">Transmembrane</keyword>
<accession>A0AAV9IAY6</accession>
<proteinExistence type="inferred from homology"/>
<dbReference type="GO" id="GO:0005384">
    <property type="term" value="F:manganese ion transmembrane transporter activity"/>
    <property type="evidence" value="ECO:0007669"/>
    <property type="project" value="TreeGrafter"/>
</dbReference>
<evidence type="ECO:0000256" key="5">
    <source>
        <dbReference type="ARBA" id="ARBA00023136"/>
    </source>
</evidence>
<dbReference type="GO" id="GO:0032468">
    <property type="term" value="P:Golgi calcium ion homeostasis"/>
    <property type="evidence" value="ECO:0007669"/>
    <property type="project" value="TreeGrafter"/>
</dbReference>
<feature type="transmembrane region" description="Helical" evidence="6">
    <location>
        <begin position="200"/>
        <end position="221"/>
    </location>
</feature>
<evidence type="ECO:0000256" key="4">
    <source>
        <dbReference type="ARBA" id="ARBA00022989"/>
    </source>
</evidence>
<dbReference type="GO" id="GO:0015085">
    <property type="term" value="F:calcium ion transmembrane transporter activity"/>
    <property type="evidence" value="ECO:0007669"/>
    <property type="project" value="TreeGrafter"/>
</dbReference>
<keyword evidence="4 6" id="KW-1133">Transmembrane helix</keyword>
<evidence type="ECO:0000256" key="3">
    <source>
        <dbReference type="ARBA" id="ARBA00022692"/>
    </source>
</evidence>
<dbReference type="InterPro" id="IPR049555">
    <property type="entry name" value="GDT1-like_CS"/>
</dbReference>
<feature type="transmembrane region" description="Helical" evidence="6">
    <location>
        <begin position="155"/>
        <end position="173"/>
    </location>
</feature>
<feature type="transmembrane region" description="Helical" evidence="6">
    <location>
        <begin position="241"/>
        <end position="261"/>
    </location>
</feature>
<feature type="transmembrane region" description="Helical" evidence="6">
    <location>
        <begin position="117"/>
        <end position="143"/>
    </location>
</feature>
<dbReference type="Pfam" id="PF01169">
    <property type="entry name" value="GDT1"/>
    <property type="match status" value="2"/>
</dbReference>
<dbReference type="InterPro" id="IPR001727">
    <property type="entry name" value="GDT1-like"/>
</dbReference>
<dbReference type="GO" id="GO:0016020">
    <property type="term" value="C:membrane"/>
    <property type="evidence" value="ECO:0007669"/>
    <property type="project" value="UniProtKB-SubCell"/>
</dbReference>
<dbReference type="GO" id="GO:0032472">
    <property type="term" value="P:Golgi calcium ion transport"/>
    <property type="evidence" value="ECO:0007669"/>
    <property type="project" value="TreeGrafter"/>
</dbReference>
<evidence type="ECO:0000256" key="2">
    <source>
        <dbReference type="ARBA" id="ARBA00009190"/>
    </source>
</evidence>
<dbReference type="PANTHER" id="PTHR12608">
    <property type="entry name" value="TRANSMEMBRANE PROTEIN HTP-1 RELATED"/>
    <property type="match status" value="1"/>
</dbReference>
<comment type="subcellular location">
    <subcellularLocation>
        <location evidence="1 6">Membrane</location>
        <topology evidence="1 6">Multi-pass membrane protein</topology>
    </subcellularLocation>
</comment>
<keyword evidence="5 6" id="KW-0472">Membrane</keyword>
<name>A0AAV9IAY6_9RHOD</name>
<evidence type="ECO:0000256" key="1">
    <source>
        <dbReference type="ARBA" id="ARBA00004141"/>
    </source>
</evidence>
<dbReference type="EMBL" id="JANCYU010000024">
    <property type="protein sequence ID" value="KAK4524528.1"/>
    <property type="molecule type" value="Genomic_DNA"/>
</dbReference>
<gene>
    <name evidence="7" type="ORF">GAYE_SCF04G2429</name>
</gene>
<dbReference type="Proteomes" id="UP001300502">
    <property type="component" value="Unassembled WGS sequence"/>
</dbReference>
<organism evidence="7 8">
    <name type="scientific">Galdieria yellowstonensis</name>
    <dbReference type="NCBI Taxonomy" id="3028027"/>
    <lineage>
        <taxon>Eukaryota</taxon>
        <taxon>Rhodophyta</taxon>
        <taxon>Bangiophyceae</taxon>
        <taxon>Galdieriales</taxon>
        <taxon>Galdieriaceae</taxon>
        <taxon>Galdieria</taxon>
    </lineage>
</organism>
<comment type="caution">
    <text evidence="7">The sequence shown here is derived from an EMBL/GenBank/DDBJ whole genome shotgun (WGS) entry which is preliminary data.</text>
</comment>
<comment type="similarity">
    <text evidence="2 6">Belongs to the GDT1 family.</text>
</comment>
<reference evidence="7 8" key="1">
    <citation type="submission" date="2022-07" db="EMBL/GenBank/DDBJ databases">
        <title>Genome-wide signatures of adaptation to extreme environments.</title>
        <authorList>
            <person name="Cho C.H."/>
            <person name="Yoon H.S."/>
        </authorList>
    </citation>
    <scope>NUCLEOTIDE SEQUENCE [LARGE SCALE GENOMIC DNA]</scope>
    <source>
        <strain evidence="7 8">108.79 E11</strain>
    </source>
</reference>
<evidence type="ECO:0000313" key="8">
    <source>
        <dbReference type="Proteomes" id="UP001300502"/>
    </source>
</evidence>
<dbReference type="PROSITE" id="PS01214">
    <property type="entry name" value="UPF0016"/>
    <property type="match status" value="1"/>
</dbReference>
<dbReference type="GO" id="GO:0005794">
    <property type="term" value="C:Golgi apparatus"/>
    <property type="evidence" value="ECO:0007669"/>
    <property type="project" value="TreeGrafter"/>
</dbReference>
<protein>
    <recommendedName>
        <fullName evidence="6">GDT1 family protein</fullName>
    </recommendedName>
</protein>
<feature type="transmembrane region" description="Helical" evidence="6">
    <location>
        <begin position="273"/>
        <end position="293"/>
    </location>
</feature>
<dbReference type="PANTHER" id="PTHR12608:SF6">
    <property type="entry name" value="PROTEIN PAM71, CHLOROPLASTIC"/>
    <property type="match status" value="1"/>
</dbReference>